<dbReference type="PANTHER" id="PTHR43400">
    <property type="entry name" value="FUMARATE REDUCTASE"/>
    <property type="match status" value="1"/>
</dbReference>
<dbReference type="InterPro" id="IPR050315">
    <property type="entry name" value="FAD-oxidoreductase_2"/>
</dbReference>
<dbReference type="NCBIfam" id="NF005510">
    <property type="entry name" value="PRK07121.1-3"/>
    <property type="match status" value="1"/>
</dbReference>
<evidence type="ECO:0000259" key="5">
    <source>
        <dbReference type="Pfam" id="PF00890"/>
    </source>
</evidence>
<keyword evidence="2" id="KW-0285">Flavoprotein</keyword>
<name>A0A3C1KJN1_9GAMM</name>
<evidence type="ECO:0000256" key="1">
    <source>
        <dbReference type="ARBA" id="ARBA00001974"/>
    </source>
</evidence>
<dbReference type="EMBL" id="DMND01000067">
    <property type="protein sequence ID" value="HAN26939.1"/>
    <property type="molecule type" value="Genomic_DNA"/>
</dbReference>
<sequence length="473" mass="49693">MPAWDIETDVVVVGFGIAGACVAIEAASAGASVTVLEVAGTHGGSAALSGGEFYLGGGTPVQRAAGFEDSTEALFKYLLQSGGPGVDEAKVRLYADGAVAHYEWLAEQGIPFKGTYLPGKWLEPVTDDTLIWSGSERAWPFSEVSDPAPRAHAAQMEGMGAGRLVMDKLAERALACGAQAHFNARTLCLVADATDTVHGVVARIDGKISFVRARKGVVLCAGGFICNKDMVQRFAPGALAAAEMPTSGGNDDGSGIRMGMSVGGAVSHMNEFFATKPSFPPDNMVFGIFVNERGQRFINEDAYHGRATHYILRQPNGRAWLLMDNGIFARPDFNPDIQIAAVGETWAEVEAELGIPAGELVHTVESYNRYAAAGEDPVLHKHADWMRPLVEPPFAALSFTGEDYPATGFTLGGLLTAASGEVLNGDGVAVPGLYAAGRTSCGLPRWGEAYCSGISLGDGSFFGRLAGRQVAAQ</sequence>
<evidence type="ECO:0000256" key="3">
    <source>
        <dbReference type="ARBA" id="ARBA00022827"/>
    </source>
</evidence>
<keyword evidence="4" id="KW-0560">Oxidoreductase</keyword>
<dbReference type="GO" id="GO:0008202">
    <property type="term" value="P:steroid metabolic process"/>
    <property type="evidence" value="ECO:0007669"/>
    <property type="project" value="UniProtKB-ARBA"/>
</dbReference>
<dbReference type="InterPro" id="IPR027477">
    <property type="entry name" value="Succ_DH/fumarate_Rdtase_cat_sf"/>
</dbReference>
<dbReference type="SUPFAM" id="SSF51905">
    <property type="entry name" value="FAD/NAD(P)-binding domain"/>
    <property type="match status" value="1"/>
</dbReference>
<comment type="cofactor">
    <cofactor evidence="1">
        <name>FAD</name>
        <dbReference type="ChEBI" id="CHEBI:57692"/>
    </cofactor>
</comment>
<dbReference type="InterPro" id="IPR036188">
    <property type="entry name" value="FAD/NAD-bd_sf"/>
</dbReference>
<dbReference type="SUPFAM" id="SSF56425">
    <property type="entry name" value="Succinate dehydrogenase/fumarate reductase flavoprotein, catalytic domain"/>
    <property type="match status" value="1"/>
</dbReference>
<gene>
    <name evidence="6" type="ORF">DCP75_04315</name>
</gene>
<dbReference type="PANTHER" id="PTHR43400:SF10">
    <property type="entry name" value="3-OXOSTEROID 1-DEHYDROGENASE"/>
    <property type="match status" value="1"/>
</dbReference>
<comment type="caution">
    <text evidence="6">The sequence shown here is derived from an EMBL/GenBank/DDBJ whole genome shotgun (WGS) entry which is preliminary data.</text>
</comment>
<reference evidence="6 7" key="1">
    <citation type="journal article" date="2018" name="Nat. Biotechnol.">
        <title>A standardized bacterial taxonomy based on genome phylogeny substantially revises the tree of life.</title>
        <authorList>
            <person name="Parks D.H."/>
            <person name="Chuvochina M."/>
            <person name="Waite D.W."/>
            <person name="Rinke C."/>
            <person name="Skarshewski A."/>
            <person name="Chaumeil P.A."/>
            <person name="Hugenholtz P."/>
        </authorList>
    </citation>
    <scope>NUCLEOTIDE SEQUENCE [LARGE SCALE GENOMIC DNA]</scope>
    <source>
        <strain evidence="6">UBA9158</strain>
    </source>
</reference>
<dbReference type="Gene3D" id="3.50.50.60">
    <property type="entry name" value="FAD/NAD(P)-binding domain"/>
    <property type="match status" value="1"/>
</dbReference>
<dbReference type="GO" id="GO:0016491">
    <property type="term" value="F:oxidoreductase activity"/>
    <property type="evidence" value="ECO:0007669"/>
    <property type="project" value="UniProtKB-KW"/>
</dbReference>
<evidence type="ECO:0000313" key="7">
    <source>
        <dbReference type="Proteomes" id="UP000259273"/>
    </source>
</evidence>
<dbReference type="Pfam" id="PF00890">
    <property type="entry name" value="FAD_binding_2"/>
    <property type="match status" value="1"/>
</dbReference>
<organism evidence="6 7">
    <name type="scientific">Haliea salexigens</name>
    <dbReference type="NCBI Taxonomy" id="287487"/>
    <lineage>
        <taxon>Bacteria</taxon>
        <taxon>Pseudomonadati</taxon>
        <taxon>Pseudomonadota</taxon>
        <taxon>Gammaproteobacteria</taxon>
        <taxon>Cellvibrionales</taxon>
        <taxon>Halieaceae</taxon>
        <taxon>Haliea</taxon>
    </lineage>
</organism>
<accession>A0A3C1KJN1</accession>
<feature type="domain" description="FAD-dependent oxidoreductase 2 FAD-binding" evidence="5">
    <location>
        <begin position="9"/>
        <end position="443"/>
    </location>
</feature>
<evidence type="ECO:0000256" key="2">
    <source>
        <dbReference type="ARBA" id="ARBA00022630"/>
    </source>
</evidence>
<dbReference type="STRING" id="1121937.GCA_000423125_00085"/>
<evidence type="ECO:0000256" key="4">
    <source>
        <dbReference type="ARBA" id="ARBA00023002"/>
    </source>
</evidence>
<dbReference type="AlphaFoldDB" id="A0A3C1KJN1"/>
<keyword evidence="3" id="KW-0274">FAD</keyword>
<dbReference type="Proteomes" id="UP000259273">
    <property type="component" value="Unassembled WGS sequence"/>
</dbReference>
<protein>
    <submittedName>
        <fullName evidence="6">Flavoprotein</fullName>
    </submittedName>
</protein>
<evidence type="ECO:0000313" key="6">
    <source>
        <dbReference type="EMBL" id="HAN26939.1"/>
    </source>
</evidence>
<proteinExistence type="predicted"/>
<dbReference type="Gene3D" id="3.90.700.10">
    <property type="entry name" value="Succinate dehydrogenase/fumarate reductase flavoprotein, catalytic domain"/>
    <property type="match status" value="1"/>
</dbReference>
<dbReference type="InterPro" id="IPR003953">
    <property type="entry name" value="FAD-dep_OxRdtase_2_FAD-bd"/>
</dbReference>